<feature type="domain" description="Alpha-ketoglutarate-dependent dioxygenase AlkB-like" evidence="1">
    <location>
        <begin position="32"/>
        <end position="232"/>
    </location>
</feature>
<protein>
    <recommendedName>
        <fullName evidence="1">Alpha-ketoglutarate-dependent dioxygenase AlkB-like domain-containing protein</fullName>
    </recommendedName>
</protein>
<dbReference type="PANTHER" id="PTHR21052">
    <property type="entry name" value="SPERMATOGENESIS ASSOCIATED 11-RELATED"/>
    <property type="match status" value="1"/>
</dbReference>
<dbReference type="GO" id="GO:0016706">
    <property type="term" value="F:2-oxoglutarate-dependent dioxygenase activity"/>
    <property type="evidence" value="ECO:0007669"/>
    <property type="project" value="TreeGrafter"/>
</dbReference>
<dbReference type="OrthoDB" id="28127at2759"/>
<accession>A0A9P6ZKD3</accession>
<dbReference type="Proteomes" id="UP000714275">
    <property type="component" value="Unassembled WGS sequence"/>
</dbReference>
<evidence type="ECO:0000313" key="2">
    <source>
        <dbReference type="EMBL" id="KAG1769478.1"/>
    </source>
</evidence>
<comment type="caution">
    <text evidence="2">The sequence shown here is derived from an EMBL/GenBank/DDBJ whole genome shotgun (WGS) entry which is preliminary data.</text>
</comment>
<dbReference type="InterPro" id="IPR032870">
    <property type="entry name" value="ALKBH7-like"/>
</dbReference>
<dbReference type="InterPro" id="IPR027450">
    <property type="entry name" value="AlkB-like"/>
</dbReference>
<evidence type="ECO:0000313" key="3">
    <source>
        <dbReference type="Proteomes" id="UP000714275"/>
    </source>
</evidence>
<keyword evidence="3" id="KW-1185">Reference proteome</keyword>
<dbReference type="GO" id="GO:0006974">
    <property type="term" value="P:DNA damage response"/>
    <property type="evidence" value="ECO:0007669"/>
    <property type="project" value="InterPro"/>
</dbReference>
<dbReference type="InterPro" id="IPR037151">
    <property type="entry name" value="AlkB-like_sf"/>
</dbReference>
<dbReference type="Pfam" id="PF13532">
    <property type="entry name" value="2OG-FeII_Oxy_2"/>
    <property type="match status" value="1"/>
</dbReference>
<dbReference type="AlphaFoldDB" id="A0A9P6ZKD3"/>
<dbReference type="EMBL" id="JABBWD010000072">
    <property type="protein sequence ID" value="KAG1769478.1"/>
    <property type="molecule type" value="Genomic_DNA"/>
</dbReference>
<dbReference type="Gene3D" id="2.60.120.590">
    <property type="entry name" value="Alpha-ketoglutarate-dependent dioxygenase AlkB-like"/>
    <property type="match status" value="1"/>
</dbReference>
<reference evidence="2" key="1">
    <citation type="journal article" date="2020" name="New Phytol.">
        <title>Comparative genomics reveals dynamic genome evolution in host specialist ectomycorrhizal fungi.</title>
        <authorList>
            <person name="Lofgren L.A."/>
            <person name="Nguyen N.H."/>
            <person name="Vilgalys R."/>
            <person name="Ruytinx J."/>
            <person name="Liao H.L."/>
            <person name="Branco S."/>
            <person name="Kuo A."/>
            <person name="LaButti K."/>
            <person name="Lipzen A."/>
            <person name="Andreopoulos W."/>
            <person name="Pangilinan J."/>
            <person name="Riley R."/>
            <person name="Hundley H."/>
            <person name="Na H."/>
            <person name="Barry K."/>
            <person name="Grigoriev I.V."/>
            <person name="Stajich J.E."/>
            <person name="Kennedy P.G."/>
        </authorList>
    </citation>
    <scope>NUCLEOTIDE SEQUENCE</scope>
    <source>
        <strain evidence="2">DOB743</strain>
    </source>
</reference>
<dbReference type="SUPFAM" id="SSF51197">
    <property type="entry name" value="Clavaminate synthase-like"/>
    <property type="match status" value="1"/>
</dbReference>
<organism evidence="2 3">
    <name type="scientific">Suillus placidus</name>
    <dbReference type="NCBI Taxonomy" id="48579"/>
    <lineage>
        <taxon>Eukaryota</taxon>
        <taxon>Fungi</taxon>
        <taxon>Dikarya</taxon>
        <taxon>Basidiomycota</taxon>
        <taxon>Agaricomycotina</taxon>
        <taxon>Agaricomycetes</taxon>
        <taxon>Agaricomycetidae</taxon>
        <taxon>Boletales</taxon>
        <taxon>Suillineae</taxon>
        <taxon>Suillaceae</taxon>
        <taxon>Suillus</taxon>
    </lineage>
</organism>
<name>A0A9P6ZKD3_9AGAM</name>
<dbReference type="GO" id="GO:0006631">
    <property type="term" value="P:fatty acid metabolic process"/>
    <property type="evidence" value="ECO:0007669"/>
    <property type="project" value="TreeGrafter"/>
</dbReference>
<evidence type="ECO:0000259" key="1">
    <source>
        <dbReference type="Pfam" id="PF13532"/>
    </source>
</evidence>
<proteinExistence type="predicted"/>
<dbReference type="PANTHER" id="PTHR21052:SF0">
    <property type="entry name" value="ALPHA-KETOGLUTARATE-DEPENDENT DIOXYGENASE ALKB HOMOLOG 7, MITOCHONDRIAL"/>
    <property type="match status" value="1"/>
</dbReference>
<gene>
    <name evidence="2" type="ORF">EV702DRAFT_699985</name>
</gene>
<sequence length="244" mass="27706">MFSASYRRLLYTPWSREIHSLLRTRSAGLPEGFKIFPEFLSLSEQCTLLSAALSKLDSTETKQARKQRKDFLASHPQEHRAIEDIFLPDAYYNFQEGHYDGVIRHYREMHLSSWPEDQNPGLSFVLARLQGLYPTSNIQTHLIHLSSVGEILGHVDNIEASGTWILGVSLGAARVLRMESTSNPEDSFEVLLPSGSVYLQMDSVRYNYNHSVLKAGRFLGCEIKAGQRVSIMVRDRKEAPTFNS</sequence>
<dbReference type="GO" id="GO:0005759">
    <property type="term" value="C:mitochondrial matrix"/>
    <property type="evidence" value="ECO:0007669"/>
    <property type="project" value="TreeGrafter"/>
</dbReference>